<evidence type="ECO:0000313" key="8">
    <source>
        <dbReference type="EMBL" id="OGD99050.1"/>
    </source>
</evidence>
<keyword evidence="2" id="KW-0436">Ligase</keyword>
<keyword evidence="4" id="KW-0547">Nucleotide-binding</keyword>
<dbReference type="PANTHER" id="PTHR11136:SF0">
    <property type="entry name" value="DIHYDROFOLATE SYNTHETASE-RELATED"/>
    <property type="match status" value="1"/>
</dbReference>
<keyword evidence="5" id="KW-0067">ATP-binding</keyword>
<proteinExistence type="inferred from homology"/>
<keyword evidence="3" id="KW-0479">Metal-binding</keyword>
<keyword evidence="6" id="KW-0460">Magnesium</keyword>
<dbReference type="SUPFAM" id="SSF53623">
    <property type="entry name" value="MurD-like peptide ligases, catalytic domain"/>
    <property type="match status" value="1"/>
</dbReference>
<evidence type="ECO:0000259" key="7">
    <source>
        <dbReference type="Pfam" id="PF08245"/>
    </source>
</evidence>
<evidence type="ECO:0000256" key="3">
    <source>
        <dbReference type="ARBA" id="ARBA00022723"/>
    </source>
</evidence>
<dbReference type="PIRSF" id="PIRSF001563">
    <property type="entry name" value="Folylpolyglu_synth"/>
    <property type="match status" value="1"/>
</dbReference>
<dbReference type="InterPro" id="IPR013221">
    <property type="entry name" value="Mur_ligase_cen"/>
</dbReference>
<dbReference type="GO" id="GO:0005737">
    <property type="term" value="C:cytoplasm"/>
    <property type="evidence" value="ECO:0007669"/>
    <property type="project" value="TreeGrafter"/>
</dbReference>
<organism evidence="8 9">
    <name type="scientific">Candidatus Curtissbacteria bacterium RIFCSPLOWO2_01_FULL_42_50</name>
    <dbReference type="NCBI Taxonomy" id="1797730"/>
    <lineage>
        <taxon>Bacteria</taxon>
        <taxon>Candidatus Curtissiibacteriota</taxon>
    </lineage>
</organism>
<dbReference type="GO" id="GO:0008841">
    <property type="term" value="F:dihydrofolate synthase activity"/>
    <property type="evidence" value="ECO:0007669"/>
    <property type="project" value="TreeGrafter"/>
</dbReference>
<dbReference type="GO" id="GO:0004326">
    <property type="term" value="F:tetrahydrofolylpolyglutamate synthase activity"/>
    <property type="evidence" value="ECO:0007669"/>
    <property type="project" value="InterPro"/>
</dbReference>
<name>A0A1F5H4G1_9BACT</name>
<dbReference type="GO" id="GO:0046872">
    <property type="term" value="F:metal ion binding"/>
    <property type="evidence" value="ECO:0007669"/>
    <property type="project" value="UniProtKB-KW"/>
</dbReference>
<dbReference type="Gene3D" id="3.90.190.20">
    <property type="entry name" value="Mur ligase, C-terminal domain"/>
    <property type="match status" value="1"/>
</dbReference>
<dbReference type="Pfam" id="PF08245">
    <property type="entry name" value="Mur_ligase_M"/>
    <property type="match status" value="1"/>
</dbReference>
<dbReference type="EMBL" id="MFBT01000025">
    <property type="protein sequence ID" value="OGD99050.1"/>
    <property type="molecule type" value="Genomic_DNA"/>
</dbReference>
<evidence type="ECO:0000256" key="2">
    <source>
        <dbReference type="ARBA" id="ARBA00022598"/>
    </source>
</evidence>
<dbReference type="SUPFAM" id="SSF53244">
    <property type="entry name" value="MurD-like peptide ligases, peptide-binding domain"/>
    <property type="match status" value="1"/>
</dbReference>
<comment type="similarity">
    <text evidence="1">Belongs to the folylpolyglutamate synthase family.</text>
</comment>
<dbReference type="PROSITE" id="PS01012">
    <property type="entry name" value="FOLYLPOLYGLU_SYNT_2"/>
    <property type="match status" value="1"/>
</dbReference>
<dbReference type="GO" id="GO:0005524">
    <property type="term" value="F:ATP binding"/>
    <property type="evidence" value="ECO:0007669"/>
    <property type="project" value="UniProtKB-KW"/>
</dbReference>
<accession>A0A1F5H4G1</accession>
<sequence length="474" mass="52448">MEFGDYYQVRDWLEGFIPFTWTKAELGLERPKYLLKLLGNPQNKFKSIHVAGTSGKGSTAFYTARLLAENFKFQIAKFSSGKANFKLKKIGLHISPHLTYLGERMQINGRPIPTNRLIRLISQIRPIVESMKNSSVGFPSYFEILVASSFLYFAQEKVDFAVVEVGLGGRLDATNVLLPEINVITNIGLDHTEILGKTIEKIAYEKAGIIKEGVPTVTGVGGKALEVIKKVARAKKAILIKIDTQTPEKSLKSDFFSSFAKPIDIVRSIPQNFVLSNAFLAIAAVGALGISLNPKVIEEAFKAGFPGRFEEIVPGVILDGAHNLDKIRTLINFIEELKVKSEKFKVDGIILVVAFKRGRDWRKMVDLLIKNLSVAKVIATKFWSVTDTGKFAAVEPGEIARYLRYKGIRFAREAGRAKGQRIKVDKVENSQEAVFEAINSAGASVSHPGGVIVVVTGSLYLVGEVRTMWKLPEF</sequence>
<dbReference type="InterPro" id="IPR001645">
    <property type="entry name" value="Folylpolyglutamate_synth"/>
</dbReference>
<dbReference type="InterPro" id="IPR036565">
    <property type="entry name" value="Mur-like_cat_sf"/>
</dbReference>
<gene>
    <name evidence="8" type="ORF">A3B54_04680</name>
</gene>
<evidence type="ECO:0000256" key="6">
    <source>
        <dbReference type="ARBA" id="ARBA00022842"/>
    </source>
</evidence>
<dbReference type="Proteomes" id="UP000177039">
    <property type="component" value="Unassembled WGS sequence"/>
</dbReference>
<evidence type="ECO:0000256" key="1">
    <source>
        <dbReference type="ARBA" id="ARBA00008276"/>
    </source>
</evidence>
<dbReference type="AlphaFoldDB" id="A0A1F5H4G1"/>
<evidence type="ECO:0000256" key="4">
    <source>
        <dbReference type="ARBA" id="ARBA00022741"/>
    </source>
</evidence>
<feature type="domain" description="Mur ligase central" evidence="7">
    <location>
        <begin position="144"/>
        <end position="284"/>
    </location>
</feature>
<dbReference type="InterPro" id="IPR036615">
    <property type="entry name" value="Mur_ligase_C_dom_sf"/>
</dbReference>
<evidence type="ECO:0000256" key="5">
    <source>
        <dbReference type="ARBA" id="ARBA00022840"/>
    </source>
</evidence>
<evidence type="ECO:0000313" key="9">
    <source>
        <dbReference type="Proteomes" id="UP000177039"/>
    </source>
</evidence>
<protein>
    <recommendedName>
        <fullName evidence="7">Mur ligase central domain-containing protein</fullName>
    </recommendedName>
</protein>
<dbReference type="InterPro" id="IPR018109">
    <property type="entry name" value="Folylpolyglutamate_synth_CS"/>
</dbReference>
<comment type="caution">
    <text evidence="8">The sequence shown here is derived from an EMBL/GenBank/DDBJ whole genome shotgun (WGS) entry which is preliminary data.</text>
</comment>
<dbReference type="Gene3D" id="3.40.1190.10">
    <property type="entry name" value="Mur-like, catalytic domain"/>
    <property type="match status" value="1"/>
</dbReference>
<dbReference type="PANTHER" id="PTHR11136">
    <property type="entry name" value="FOLYLPOLYGLUTAMATE SYNTHASE-RELATED"/>
    <property type="match status" value="1"/>
</dbReference>
<dbReference type="NCBIfam" id="TIGR01499">
    <property type="entry name" value="folC"/>
    <property type="match status" value="1"/>
</dbReference>
<reference evidence="8 9" key="1">
    <citation type="journal article" date="2016" name="Nat. Commun.">
        <title>Thousands of microbial genomes shed light on interconnected biogeochemical processes in an aquifer system.</title>
        <authorList>
            <person name="Anantharaman K."/>
            <person name="Brown C.T."/>
            <person name="Hug L.A."/>
            <person name="Sharon I."/>
            <person name="Castelle C.J."/>
            <person name="Probst A.J."/>
            <person name="Thomas B.C."/>
            <person name="Singh A."/>
            <person name="Wilkins M.J."/>
            <person name="Karaoz U."/>
            <person name="Brodie E.L."/>
            <person name="Williams K.H."/>
            <person name="Hubbard S.S."/>
            <person name="Banfield J.F."/>
        </authorList>
    </citation>
    <scope>NUCLEOTIDE SEQUENCE [LARGE SCALE GENOMIC DNA]</scope>
</reference>